<evidence type="ECO:0000313" key="2">
    <source>
        <dbReference type="EMBL" id="CAA9347951.1"/>
    </source>
</evidence>
<sequence length="94" mass="10735">VRQGAERGRPGDHVGSDRCGQEGRRRDVEARLRRQDAAQRPRRSGHHPARGGGLRRHQRRSRQRRADVPRTTARREGASQGAGREDHPRPRARL</sequence>
<protein>
    <submittedName>
        <fullName evidence="2">Uncharacterized protein</fullName>
    </submittedName>
</protein>
<reference evidence="2" key="1">
    <citation type="submission" date="2020-02" db="EMBL/GenBank/DDBJ databases">
        <authorList>
            <person name="Meier V. D."/>
        </authorList>
    </citation>
    <scope>NUCLEOTIDE SEQUENCE</scope>
    <source>
        <strain evidence="2">AVDCRST_MAG34</strain>
    </source>
</reference>
<proteinExistence type="predicted"/>
<accession>A0A6J4M3T1</accession>
<dbReference type="EMBL" id="CADCUI010000031">
    <property type="protein sequence ID" value="CAA9347951.1"/>
    <property type="molecule type" value="Genomic_DNA"/>
</dbReference>
<feature type="region of interest" description="Disordered" evidence="1">
    <location>
        <begin position="1"/>
        <end position="94"/>
    </location>
</feature>
<gene>
    <name evidence="2" type="ORF">AVDCRST_MAG34-1369</name>
</gene>
<name>A0A6J4M3T1_9ACTN</name>
<dbReference type="AlphaFoldDB" id="A0A6J4M3T1"/>
<organism evidence="2">
    <name type="scientific">uncultured Nocardioidaceae bacterium</name>
    <dbReference type="NCBI Taxonomy" id="253824"/>
    <lineage>
        <taxon>Bacteria</taxon>
        <taxon>Bacillati</taxon>
        <taxon>Actinomycetota</taxon>
        <taxon>Actinomycetes</taxon>
        <taxon>Propionibacteriales</taxon>
        <taxon>Nocardioidaceae</taxon>
        <taxon>environmental samples</taxon>
    </lineage>
</organism>
<feature type="compositionally biased region" description="Basic and acidic residues" evidence="1">
    <location>
        <begin position="64"/>
        <end position="94"/>
    </location>
</feature>
<feature type="compositionally biased region" description="Basic and acidic residues" evidence="1">
    <location>
        <begin position="1"/>
        <end position="39"/>
    </location>
</feature>
<evidence type="ECO:0000256" key="1">
    <source>
        <dbReference type="SAM" id="MobiDB-lite"/>
    </source>
</evidence>
<feature type="non-terminal residue" evidence="2">
    <location>
        <position position="1"/>
    </location>
</feature>
<feature type="compositionally biased region" description="Basic residues" evidence="1">
    <location>
        <begin position="40"/>
        <end position="63"/>
    </location>
</feature>
<feature type="non-terminal residue" evidence="2">
    <location>
        <position position="94"/>
    </location>
</feature>